<dbReference type="Pfam" id="PF10551">
    <property type="entry name" value="MULE"/>
    <property type="match status" value="1"/>
</dbReference>
<name>A0A8J2EHV8_COTCN</name>
<keyword evidence="3" id="KW-1185">Reference proteome</keyword>
<evidence type="ECO:0000313" key="2">
    <source>
        <dbReference type="EMBL" id="CAG5073407.1"/>
    </source>
</evidence>
<comment type="caution">
    <text evidence="2">The sequence shown here is derived from an EMBL/GenBank/DDBJ whole genome shotgun (WGS) entry which is preliminary data.</text>
</comment>
<dbReference type="EMBL" id="CAJNRD030001114">
    <property type="protein sequence ID" value="CAG5073407.1"/>
    <property type="molecule type" value="Genomic_DNA"/>
</dbReference>
<gene>
    <name evidence="2" type="ORF">HICCMSTLAB_LOCUS350</name>
</gene>
<accession>A0A8J2EHV8</accession>
<protein>
    <recommendedName>
        <fullName evidence="1">MULE transposase domain-containing protein</fullName>
    </recommendedName>
</protein>
<organism evidence="2 3">
    <name type="scientific">Cotesia congregata</name>
    <name type="common">Parasitoid wasp</name>
    <name type="synonym">Apanteles congregatus</name>
    <dbReference type="NCBI Taxonomy" id="51543"/>
    <lineage>
        <taxon>Eukaryota</taxon>
        <taxon>Metazoa</taxon>
        <taxon>Ecdysozoa</taxon>
        <taxon>Arthropoda</taxon>
        <taxon>Hexapoda</taxon>
        <taxon>Insecta</taxon>
        <taxon>Pterygota</taxon>
        <taxon>Neoptera</taxon>
        <taxon>Endopterygota</taxon>
        <taxon>Hymenoptera</taxon>
        <taxon>Apocrita</taxon>
        <taxon>Ichneumonoidea</taxon>
        <taxon>Braconidae</taxon>
        <taxon>Microgastrinae</taxon>
        <taxon>Cotesia</taxon>
    </lineage>
</organism>
<dbReference type="AlphaFoldDB" id="A0A8J2EHV8"/>
<dbReference type="InterPro" id="IPR018289">
    <property type="entry name" value="MULE_transposase_dom"/>
</dbReference>
<sequence length="330" mass="38221">MLVSVFSIGISAWAVVKNPTIWEHWHVTRVTCEVSALHTGASILACSGMQAIEGQRRGSTVFTFNGFEYHKDRRYPRFPGGDKRYVCASRSTHYRCLVSLWRNPVTLQNRLRGTHEHHRPTSHIRRPAIRMLQQRALENDNLPNNIANQVFQRFPDAASFIRPPTARQHVHRQRRLSRPALPDDFGDLRELLEDFPPIDSTYQGHVEGADLSIGYIFGSDAMLERLSRSSEVHLDATFKSVPQHPRGSQLLIFHIRRMEVGILALFILCSHKSSDLYEAIFDWLLNRIPDIRQYWKAIVTDFEDALLFAIHSKMPWVERRGCWFHFARVS</sequence>
<evidence type="ECO:0000259" key="1">
    <source>
        <dbReference type="Pfam" id="PF10551"/>
    </source>
</evidence>
<dbReference type="OrthoDB" id="7695052at2759"/>
<dbReference type="Proteomes" id="UP000786811">
    <property type="component" value="Unassembled WGS sequence"/>
</dbReference>
<proteinExistence type="predicted"/>
<reference evidence="2" key="1">
    <citation type="submission" date="2021-04" db="EMBL/GenBank/DDBJ databases">
        <authorList>
            <person name="Chebbi M.A.C M."/>
        </authorList>
    </citation>
    <scope>NUCLEOTIDE SEQUENCE</scope>
</reference>
<feature type="domain" description="MULE transposase" evidence="1">
    <location>
        <begin position="232"/>
        <end position="327"/>
    </location>
</feature>
<evidence type="ECO:0000313" key="3">
    <source>
        <dbReference type="Proteomes" id="UP000786811"/>
    </source>
</evidence>